<name>A0A8T2KNY4_ASTMX</name>
<reference evidence="4 5" key="1">
    <citation type="submission" date="2021-07" db="EMBL/GenBank/DDBJ databases">
        <authorList>
            <person name="Imarazene B."/>
            <person name="Zahm M."/>
            <person name="Klopp C."/>
            <person name="Cabau C."/>
            <person name="Beille S."/>
            <person name="Jouanno E."/>
            <person name="Castinel A."/>
            <person name="Lluch J."/>
            <person name="Gil L."/>
            <person name="Kuchtly C."/>
            <person name="Lopez Roques C."/>
            <person name="Donnadieu C."/>
            <person name="Parrinello H."/>
            <person name="Journot L."/>
            <person name="Du K."/>
            <person name="Schartl M."/>
            <person name="Retaux S."/>
            <person name="Guiguen Y."/>
        </authorList>
    </citation>
    <scope>NUCLEOTIDE SEQUENCE [LARGE SCALE GENOMIC DNA]</scope>
    <source>
        <strain evidence="4">Pach_M1</strain>
        <tissue evidence="4">Testis</tissue>
    </source>
</reference>
<keyword evidence="1" id="KW-0393">Immunoglobulin domain</keyword>
<evidence type="ECO:0000313" key="5">
    <source>
        <dbReference type="Proteomes" id="UP000752171"/>
    </source>
</evidence>
<gene>
    <name evidence="4" type="ORF">AMEX_G26653</name>
</gene>
<dbReference type="EMBL" id="JAICCE010000024">
    <property type="protein sequence ID" value="KAG9260397.1"/>
    <property type="molecule type" value="Genomic_DNA"/>
</dbReference>
<evidence type="ECO:0000256" key="2">
    <source>
        <dbReference type="SAM" id="Phobius"/>
    </source>
</evidence>
<dbReference type="InterPro" id="IPR013783">
    <property type="entry name" value="Ig-like_fold"/>
</dbReference>
<dbReference type="InterPro" id="IPR050380">
    <property type="entry name" value="Immune_Resp_Modulators"/>
</dbReference>
<feature type="domain" description="Ig-like" evidence="3">
    <location>
        <begin position="289"/>
        <end position="403"/>
    </location>
</feature>
<keyword evidence="2" id="KW-1133">Transmembrane helix</keyword>
<dbReference type="InterPro" id="IPR013106">
    <property type="entry name" value="Ig_V-set"/>
</dbReference>
<feature type="domain" description="Ig-like" evidence="3">
    <location>
        <begin position="408"/>
        <end position="502"/>
    </location>
</feature>
<feature type="domain" description="Ig-like" evidence="3">
    <location>
        <begin position="146"/>
        <end position="244"/>
    </location>
</feature>
<feature type="domain" description="Ig-like" evidence="3">
    <location>
        <begin position="512"/>
        <end position="609"/>
    </location>
</feature>
<dbReference type="Gene3D" id="2.60.40.10">
    <property type="entry name" value="Immunoglobulins"/>
    <property type="match status" value="5"/>
</dbReference>
<dbReference type="Pfam" id="PF07654">
    <property type="entry name" value="C1-set"/>
    <property type="match status" value="3"/>
</dbReference>
<accession>A0A8T2KNY4</accession>
<proteinExistence type="predicted"/>
<keyword evidence="2" id="KW-0812">Transmembrane</keyword>
<dbReference type="Proteomes" id="UP000752171">
    <property type="component" value="Unassembled WGS sequence"/>
</dbReference>
<comment type="caution">
    <text evidence="4">The sequence shown here is derived from an EMBL/GenBank/DDBJ whole genome shotgun (WGS) entry which is preliminary data.</text>
</comment>
<dbReference type="SMART" id="SM00409">
    <property type="entry name" value="IG"/>
    <property type="match status" value="3"/>
</dbReference>
<dbReference type="SMART" id="SM00407">
    <property type="entry name" value="IGc1"/>
    <property type="match status" value="3"/>
</dbReference>
<dbReference type="CDD" id="cd00098">
    <property type="entry name" value="IgC1"/>
    <property type="match status" value="2"/>
</dbReference>
<feature type="domain" description="Ig-like" evidence="3">
    <location>
        <begin position="47"/>
        <end position="143"/>
    </location>
</feature>
<organism evidence="4 5">
    <name type="scientific">Astyanax mexicanus</name>
    <name type="common">Blind cave fish</name>
    <name type="synonym">Astyanax fasciatus mexicanus</name>
    <dbReference type="NCBI Taxonomy" id="7994"/>
    <lineage>
        <taxon>Eukaryota</taxon>
        <taxon>Metazoa</taxon>
        <taxon>Chordata</taxon>
        <taxon>Craniata</taxon>
        <taxon>Vertebrata</taxon>
        <taxon>Euteleostomi</taxon>
        <taxon>Actinopterygii</taxon>
        <taxon>Neopterygii</taxon>
        <taxon>Teleostei</taxon>
        <taxon>Ostariophysi</taxon>
        <taxon>Characiformes</taxon>
        <taxon>Characoidei</taxon>
        <taxon>Acestrorhamphidae</taxon>
        <taxon>Acestrorhamphinae</taxon>
        <taxon>Astyanax</taxon>
    </lineage>
</organism>
<dbReference type="AlphaFoldDB" id="A0A8T2KNY4"/>
<feature type="transmembrane region" description="Helical" evidence="2">
    <location>
        <begin position="12"/>
        <end position="35"/>
    </location>
</feature>
<sequence>MAGDGFRAQQRSALTFFINFFLIHFIFIQLAGAALHSSEETQYSSVGPPVTLGCSYTPPSASVENIDVWWKVSKNGVTETLFASQNDVIMKHTKGFEVDEAWLLRGNASLQLINTTVSDEGVYSCGVIIQPDQYDRTVHLKLTARPQVSMPDLVTVLKGEEKTLRCEITKFYPEQLKVSWKTGGGGAESAARDVCTGIPVPNSDGTFNLSSRITVKGEMVSGERVYECQIEHRAFPETYRRNTTVRVQGPEKPYNTVALIAGTVISSVFFTALTIGGAVILYRHVRPVPHSVSEIIKPDIIYANTPTTLRCIIRGVKANHLNIRWYRSPDKRNRSAEEGQRRNTEKDPLIALESLYGGMQLQSAGEVHTSSVTLKLSIDDNSRQYYCMVECGGKKITKETMISVKVKPSRLQISCQPQIPRLGKPLVLCCWVEKFYPEDIWLDWLGQGRDVATWFGPFVDQEKLYSVWNKVELTVNKVNIGTTCTCRVYHSSFPAPFYKDIQYHISTDGQPPNVAFIQCDPPQPQLGTECTLNLCIKDFCPHPIAVSWYKDEEKISDGVFDSPASLNNNGFYSMWTFLKMTPSKPDYNSVFRCVVEHSAQTEAEERQFSLMKICDLSETQEHLSDESNINDAP</sequence>
<protein>
    <recommendedName>
        <fullName evidence="3">Ig-like domain-containing protein</fullName>
    </recommendedName>
</protein>
<dbReference type="PROSITE" id="PS50835">
    <property type="entry name" value="IG_LIKE"/>
    <property type="match status" value="5"/>
</dbReference>
<dbReference type="PANTHER" id="PTHR23411">
    <property type="entry name" value="TAPASIN"/>
    <property type="match status" value="1"/>
</dbReference>
<evidence type="ECO:0000259" key="3">
    <source>
        <dbReference type="PROSITE" id="PS50835"/>
    </source>
</evidence>
<dbReference type="InterPro" id="IPR036179">
    <property type="entry name" value="Ig-like_dom_sf"/>
</dbReference>
<dbReference type="SUPFAM" id="SSF48726">
    <property type="entry name" value="Immunoglobulin"/>
    <property type="match status" value="5"/>
</dbReference>
<evidence type="ECO:0000313" key="4">
    <source>
        <dbReference type="EMBL" id="KAG9260397.1"/>
    </source>
</evidence>
<dbReference type="InterPro" id="IPR007110">
    <property type="entry name" value="Ig-like_dom"/>
</dbReference>
<keyword evidence="2" id="KW-0472">Membrane</keyword>
<dbReference type="InterPro" id="IPR003599">
    <property type="entry name" value="Ig_sub"/>
</dbReference>
<dbReference type="Pfam" id="PF07686">
    <property type="entry name" value="V-set"/>
    <property type="match status" value="1"/>
</dbReference>
<dbReference type="InterPro" id="IPR003597">
    <property type="entry name" value="Ig_C1-set"/>
</dbReference>
<dbReference type="OrthoDB" id="9983389at2759"/>
<evidence type="ECO:0000256" key="1">
    <source>
        <dbReference type="ARBA" id="ARBA00023319"/>
    </source>
</evidence>